<organism evidence="2 3">
    <name type="scientific">Eiseniibacteriota bacterium</name>
    <dbReference type="NCBI Taxonomy" id="2212470"/>
    <lineage>
        <taxon>Bacteria</taxon>
        <taxon>Candidatus Eiseniibacteriota</taxon>
    </lineage>
</organism>
<evidence type="ECO:0000256" key="1">
    <source>
        <dbReference type="SAM" id="SignalP"/>
    </source>
</evidence>
<keyword evidence="1" id="KW-0732">Signal</keyword>
<evidence type="ECO:0000313" key="3">
    <source>
        <dbReference type="Proteomes" id="UP000547674"/>
    </source>
</evidence>
<name>A0A7Y2H330_UNCEI</name>
<comment type="caution">
    <text evidence="2">The sequence shown here is derived from an EMBL/GenBank/DDBJ whole genome shotgun (WGS) entry which is preliminary data.</text>
</comment>
<reference evidence="2 3" key="1">
    <citation type="submission" date="2020-03" db="EMBL/GenBank/DDBJ databases">
        <title>Metabolic flexibility allows generalist bacteria to become dominant in a frequently disturbed ecosystem.</title>
        <authorList>
            <person name="Chen Y.-J."/>
            <person name="Leung P.M."/>
            <person name="Bay S.K."/>
            <person name="Hugenholtz P."/>
            <person name="Kessler A.J."/>
            <person name="Shelley G."/>
            <person name="Waite D.W."/>
            <person name="Cook P.L."/>
            <person name="Greening C."/>
        </authorList>
    </citation>
    <scope>NUCLEOTIDE SEQUENCE [LARGE SCALE GENOMIC DNA]</scope>
    <source>
        <strain evidence="2">SS_bin_28</strain>
    </source>
</reference>
<proteinExistence type="predicted"/>
<accession>A0A7Y2H330</accession>
<evidence type="ECO:0008006" key="4">
    <source>
        <dbReference type="Google" id="ProtNLM"/>
    </source>
</evidence>
<protein>
    <recommendedName>
        <fullName evidence="4">SGNH hydrolase-type esterase domain-containing protein</fullName>
    </recommendedName>
</protein>
<feature type="non-terminal residue" evidence="2">
    <location>
        <position position="298"/>
    </location>
</feature>
<dbReference type="AlphaFoldDB" id="A0A7Y2H330"/>
<gene>
    <name evidence="2" type="ORF">HKN21_11105</name>
</gene>
<sequence>MKHPARYLIPSLVGIFFLANVSAAHGQSMNALPKTPPRPGANAPQKSLPAGVAMPRVLIAGDSWAQYMWDDGSHNLIFDRFGHADKTAVSQSLAADPGPGHGGTEYAISGSEAKHWVDTVNYPWIANMVAALSANPTIDTVLLSVGGNDVLGGKSEGGWYKDMDLDVPGSEAAFMAQLETDSWQIMNAALAVRPDLKVLISSYDYPNFNVGFLWCWIYACDKQEDLSRDPVNDLITDAELNDLMVFVETERLTWVNSNSRVEYDNAIGLMHHFYGDGVSGPLVLPRPGTTPPTYLPFP</sequence>
<dbReference type="Gene3D" id="3.40.50.1110">
    <property type="entry name" value="SGNH hydrolase"/>
    <property type="match status" value="1"/>
</dbReference>
<dbReference type="EMBL" id="JABDJR010000445">
    <property type="protein sequence ID" value="NNF07298.1"/>
    <property type="molecule type" value="Genomic_DNA"/>
</dbReference>
<dbReference type="InterPro" id="IPR036514">
    <property type="entry name" value="SGNH_hydro_sf"/>
</dbReference>
<feature type="signal peptide" evidence="1">
    <location>
        <begin position="1"/>
        <end position="26"/>
    </location>
</feature>
<dbReference type="SUPFAM" id="SSF52266">
    <property type="entry name" value="SGNH hydrolase"/>
    <property type="match status" value="1"/>
</dbReference>
<evidence type="ECO:0000313" key="2">
    <source>
        <dbReference type="EMBL" id="NNF07298.1"/>
    </source>
</evidence>
<dbReference type="Proteomes" id="UP000547674">
    <property type="component" value="Unassembled WGS sequence"/>
</dbReference>
<feature type="chain" id="PRO_5030764998" description="SGNH hydrolase-type esterase domain-containing protein" evidence="1">
    <location>
        <begin position="27"/>
        <end position="298"/>
    </location>
</feature>